<keyword evidence="2" id="KW-1185">Reference proteome</keyword>
<proteinExistence type="predicted"/>
<protein>
    <submittedName>
        <fullName evidence="1">Uncharacterized protein</fullName>
    </submittedName>
</protein>
<dbReference type="Proteomes" id="UP000299102">
    <property type="component" value="Unassembled WGS sequence"/>
</dbReference>
<dbReference type="AlphaFoldDB" id="A0A4C1T896"/>
<comment type="caution">
    <text evidence="1">The sequence shown here is derived from an EMBL/GenBank/DDBJ whole genome shotgun (WGS) entry which is preliminary data.</text>
</comment>
<reference evidence="1 2" key="1">
    <citation type="journal article" date="2019" name="Commun. Biol.">
        <title>The bagworm genome reveals a unique fibroin gene that provides high tensile strength.</title>
        <authorList>
            <person name="Kono N."/>
            <person name="Nakamura H."/>
            <person name="Ohtoshi R."/>
            <person name="Tomita M."/>
            <person name="Numata K."/>
            <person name="Arakawa K."/>
        </authorList>
    </citation>
    <scope>NUCLEOTIDE SEQUENCE [LARGE SCALE GENOMIC DNA]</scope>
</reference>
<dbReference type="EMBL" id="BGZK01000042">
    <property type="protein sequence ID" value="GBP10713.1"/>
    <property type="molecule type" value="Genomic_DNA"/>
</dbReference>
<sequence>MERERNDVEGNVEWATGTITLWTKCNSRDYFFTGTLVKKFPKISNCFESVRKIEGMVCNASRRLEGRHSDSPRWIKGIVLKNPYPFAATSDGGAGRRYPSSTVLSQINEITRTA</sequence>
<gene>
    <name evidence="1" type="ORF">EVAR_6273_1</name>
</gene>
<evidence type="ECO:0000313" key="1">
    <source>
        <dbReference type="EMBL" id="GBP10713.1"/>
    </source>
</evidence>
<accession>A0A4C1T896</accession>
<name>A0A4C1T896_EUMVA</name>
<organism evidence="1 2">
    <name type="scientific">Eumeta variegata</name>
    <name type="common">Bagworm moth</name>
    <name type="synonym">Eumeta japonica</name>
    <dbReference type="NCBI Taxonomy" id="151549"/>
    <lineage>
        <taxon>Eukaryota</taxon>
        <taxon>Metazoa</taxon>
        <taxon>Ecdysozoa</taxon>
        <taxon>Arthropoda</taxon>
        <taxon>Hexapoda</taxon>
        <taxon>Insecta</taxon>
        <taxon>Pterygota</taxon>
        <taxon>Neoptera</taxon>
        <taxon>Endopterygota</taxon>
        <taxon>Lepidoptera</taxon>
        <taxon>Glossata</taxon>
        <taxon>Ditrysia</taxon>
        <taxon>Tineoidea</taxon>
        <taxon>Psychidae</taxon>
        <taxon>Oiketicinae</taxon>
        <taxon>Eumeta</taxon>
    </lineage>
</organism>
<evidence type="ECO:0000313" key="2">
    <source>
        <dbReference type="Proteomes" id="UP000299102"/>
    </source>
</evidence>